<dbReference type="SUPFAM" id="SSF56801">
    <property type="entry name" value="Acetyl-CoA synthetase-like"/>
    <property type="match status" value="1"/>
</dbReference>
<dbReference type="Pfam" id="PF23562">
    <property type="entry name" value="AMP-binding_C_3"/>
    <property type="match status" value="1"/>
</dbReference>
<dbReference type="Gene3D" id="1.10.1200.10">
    <property type="entry name" value="ACP-like"/>
    <property type="match status" value="1"/>
</dbReference>
<accession>A0A2B7WLC0</accession>
<dbReference type="PROSITE" id="PS50075">
    <property type="entry name" value="CARRIER"/>
    <property type="match status" value="1"/>
</dbReference>
<dbReference type="InterPro" id="IPR009081">
    <property type="entry name" value="PP-bd_ACP"/>
</dbReference>
<feature type="domain" description="Carrier" evidence="3">
    <location>
        <begin position="545"/>
        <end position="625"/>
    </location>
</feature>
<reference evidence="4 5" key="1">
    <citation type="submission" date="2017-10" db="EMBL/GenBank/DDBJ databases">
        <title>Comparative genomics in systemic dimorphic fungi from Ajellomycetaceae.</title>
        <authorList>
            <person name="Munoz J.F."/>
            <person name="Mcewen J.G."/>
            <person name="Clay O.K."/>
            <person name="Cuomo C.A."/>
        </authorList>
    </citation>
    <scope>NUCLEOTIDE SEQUENCE [LARGE SCALE GENOMIC DNA]</scope>
    <source>
        <strain evidence="4 5">UAMH5409</strain>
    </source>
</reference>
<proteinExistence type="predicted"/>
<keyword evidence="1" id="KW-0596">Phosphopantetheine</keyword>
<comment type="caution">
    <text evidence="4">The sequence shown here is derived from an EMBL/GenBank/DDBJ whole genome shotgun (WGS) entry which is preliminary data.</text>
</comment>
<dbReference type="AlphaFoldDB" id="A0A2B7WLC0"/>
<dbReference type="SMART" id="SM00823">
    <property type="entry name" value="PKS_PP"/>
    <property type="match status" value="1"/>
</dbReference>
<dbReference type="PROSITE" id="PS00455">
    <property type="entry name" value="AMP_BINDING"/>
    <property type="match status" value="1"/>
</dbReference>
<dbReference type="InterPro" id="IPR036736">
    <property type="entry name" value="ACP-like_sf"/>
</dbReference>
<name>A0A2B7WLC0_9EURO</name>
<keyword evidence="5" id="KW-1185">Reference proteome</keyword>
<dbReference type="Pfam" id="PF00501">
    <property type="entry name" value="AMP-binding"/>
    <property type="match status" value="1"/>
</dbReference>
<evidence type="ECO:0000256" key="1">
    <source>
        <dbReference type="ARBA" id="ARBA00022450"/>
    </source>
</evidence>
<evidence type="ECO:0000256" key="2">
    <source>
        <dbReference type="ARBA" id="ARBA00022553"/>
    </source>
</evidence>
<dbReference type="EMBL" id="PDNB01000248">
    <property type="protein sequence ID" value="PGG97444.1"/>
    <property type="molecule type" value="Genomic_DNA"/>
</dbReference>
<dbReference type="Gene3D" id="3.40.50.12780">
    <property type="entry name" value="N-terminal domain of ligase-like"/>
    <property type="match status" value="1"/>
</dbReference>
<dbReference type="InterPro" id="IPR020806">
    <property type="entry name" value="PKS_PP-bd"/>
</dbReference>
<dbReference type="Pfam" id="PF00550">
    <property type="entry name" value="PP-binding"/>
    <property type="match status" value="1"/>
</dbReference>
<dbReference type="OrthoDB" id="429813at2759"/>
<dbReference type="InterPro" id="IPR042099">
    <property type="entry name" value="ANL_N_sf"/>
</dbReference>
<dbReference type="InterPro" id="IPR036291">
    <property type="entry name" value="NAD(P)-bd_dom_sf"/>
</dbReference>
<dbReference type="SUPFAM" id="SSF47336">
    <property type="entry name" value="ACP-like"/>
    <property type="match status" value="1"/>
</dbReference>
<dbReference type="InterPro" id="IPR051414">
    <property type="entry name" value="Adenylate-forming_Reductase"/>
</dbReference>
<evidence type="ECO:0000259" key="3">
    <source>
        <dbReference type="PROSITE" id="PS50075"/>
    </source>
</evidence>
<dbReference type="STRING" id="1447875.A0A2B7WLC0"/>
<dbReference type="PROSITE" id="PS00012">
    <property type="entry name" value="PHOSPHOPANTETHEINE"/>
    <property type="match status" value="1"/>
</dbReference>
<dbReference type="Proteomes" id="UP000223968">
    <property type="component" value="Unassembled WGS sequence"/>
</dbReference>
<dbReference type="InterPro" id="IPR006162">
    <property type="entry name" value="Ppantetheine_attach_site"/>
</dbReference>
<dbReference type="SUPFAM" id="SSF51735">
    <property type="entry name" value="NAD(P)-binding Rossmann-fold domains"/>
    <property type="match status" value="1"/>
</dbReference>
<dbReference type="PANTHER" id="PTHR43439">
    <property type="entry name" value="PHENYLACETATE-COENZYME A LIGASE"/>
    <property type="match status" value="1"/>
</dbReference>
<organism evidence="4 5">
    <name type="scientific">Helicocarpus griseus UAMH5409</name>
    <dbReference type="NCBI Taxonomy" id="1447875"/>
    <lineage>
        <taxon>Eukaryota</taxon>
        <taxon>Fungi</taxon>
        <taxon>Dikarya</taxon>
        <taxon>Ascomycota</taxon>
        <taxon>Pezizomycotina</taxon>
        <taxon>Eurotiomycetes</taxon>
        <taxon>Eurotiomycetidae</taxon>
        <taxon>Onygenales</taxon>
        <taxon>Ajellomycetaceae</taxon>
        <taxon>Helicocarpus</taxon>
    </lineage>
</organism>
<protein>
    <recommendedName>
        <fullName evidence="3">Carrier domain-containing protein</fullName>
    </recommendedName>
</protein>
<dbReference type="InterPro" id="IPR000873">
    <property type="entry name" value="AMP-dep_synth/lig_dom"/>
</dbReference>
<dbReference type="Pfam" id="PF07993">
    <property type="entry name" value="NAD_binding_4"/>
    <property type="match status" value="1"/>
</dbReference>
<dbReference type="GO" id="GO:0031177">
    <property type="term" value="F:phosphopantetheine binding"/>
    <property type="evidence" value="ECO:0007669"/>
    <property type="project" value="InterPro"/>
</dbReference>
<dbReference type="Gene3D" id="3.40.50.720">
    <property type="entry name" value="NAD(P)-binding Rossmann-like Domain"/>
    <property type="match status" value="1"/>
</dbReference>
<gene>
    <name evidence="4" type="ORF">AJ79_09205</name>
</gene>
<keyword evidence="2" id="KW-0597">Phosphoprotein</keyword>
<evidence type="ECO:0000313" key="4">
    <source>
        <dbReference type="EMBL" id="PGG97444.1"/>
    </source>
</evidence>
<dbReference type="InterPro" id="IPR013120">
    <property type="entry name" value="FAR_NAD-bd"/>
</dbReference>
<dbReference type="InterPro" id="IPR020845">
    <property type="entry name" value="AMP-binding_CS"/>
</dbReference>
<dbReference type="PANTHER" id="PTHR43439:SF2">
    <property type="entry name" value="ENZYME, PUTATIVE (JCVI)-RELATED"/>
    <property type="match status" value="1"/>
</dbReference>
<evidence type="ECO:0000313" key="5">
    <source>
        <dbReference type="Proteomes" id="UP000223968"/>
    </source>
</evidence>
<sequence>MGEGIIRNQSPRTVYELIEQRVIQDPDIPLIAYPAGNRPNNIFIHYTSNDLANYSDRVARYYASSIDPRRNSSDREKIVALLAPSTVDYLISALALSKLGFTVLFLSTRLSDADFVNLLNATGCSEVVLDRAFLERISGQRWQIPGLRVRVIADSAAYLNAAAPSDQADSNLVEQKLDPNIETNHACWIIHSSGSTGPPKPIWQTHSAILRNAADNFNMAAFITLPLFHSHGISSVFRGITSKKEVYLYSGSLPLTGPRLVDIFRKYDFELFSGVPYALKMIAETPGGIELLSRMKLVTFGGSSCPDALGDELVRKGVRLACHYGCTECGQLMTSVRPPDEDDWSYLRVIPKAEPFLRFEEQQSTGLYELVVLAGWPPKVAENRADGSYATKDLFMKHPTKLNCWKLVGRLDDTIVLLNGEKAIPLQMEQSVKTNPYVADAVVFGSGKPMLGMFVIASENAQNLSTKEVLGLIEIEVAQANAILPAYARIDMNMICVLPFGTTYPKTDKGTVIRATFYAQFKDSIEQVYTDAECSSSDARQMTHPKLVDFLRKTFAEILRTDYLENKNLQDDTDLFSLGLDSLQAIRARGKIVKHVVTHGHAIRQNLVFEYPSIVGLADYLVSLGTKNDVKGKETPASSEDMRKLVEKYSRFKRHVPTKKADKMQHIRRTVMITGCTGSLGAHVLSQLVKRRDVCSVYCLVRAPSTEHANARVVDSLKTRKLYGACTPRELEKLSALPSSLDEDSFGLDDRTYGRLLTEVDIVIHLAWAVNFNLGLSSFESHIAGTRNLIQFCFSAHSLEPARFFLASSIAAVMKPPAPARVPEIMPDMSLTDLSSHTELSGYGQSKLVAELICARAAKLGGVCRVLRLGQIVGDCKHGLWNPNEAYPLIVQSAVTTGALPELKEKLSWLPVDIAAAAIVDLVSLKNKEGNVTSDALFHLIQPTTIDWCCDFLPALRAAGLKFEQLPPKQWVSRLRTNPDPVANPPVKLLSFFEGKYGTDKGGGELYFCTDRACSLSPTLHSAKQLSPALVAKMVKYWQTECWDAAQNG</sequence>